<sequence length="445" mass="50711">MNARELQSTTSASRRCVSPSALKRDNRRIWSYHVEAHHPREGHYILHIATQSLATTFDIRTFNETLYCLECGSVFQSAVPESAFQPCEYEYEALDHSKDQIRFIVLDAGEEADPISCRIYTRQLRHKYEKRTVWVGAICIDQTSAHERNHQVSMMDRIYKGAFIVEICIHDPGQCYEGAMMFFASAGPERGHLTDLDNLAFHTGHKRGHLADLDGRAFQQHPHVAQLKALLRRRYFTRVWIIQEVLLAKVAMLHVNNDIVQFAQHTLEVVQETCRANYVHIDSLEKWASILKRDRGIMSCLRLAMACSASDPKDKVFAITSLLRPEIRFLIPINYTSSLGEVLRNAVTACIAECGDLSILSYASLPSNGKHSLGMDPTFTATHFKEFLANEDYEDEPVVFFERPVECSPITWSIANGTCSCFYRRATWARAISVPSTQRGPHRRL</sequence>
<evidence type="ECO:0000313" key="3">
    <source>
        <dbReference type="Proteomes" id="UP000799424"/>
    </source>
</evidence>
<dbReference type="Proteomes" id="UP000799424">
    <property type="component" value="Unassembled WGS sequence"/>
</dbReference>
<feature type="domain" description="Heterokaryon incompatibility" evidence="1">
    <location>
        <begin position="122"/>
        <end position="244"/>
    </location>
</feature>
<organism evidence="2 3">
    <name type="scientific">Ophiobolus disseminans</name>
    <dbReference type="NCBI Taxonomy" id="1469910"/>
    <lineage>
        <taxon>Eukaryota</taxon>
        <taxon>Fungi</taxon>
        <taxon>Dikarya</taxon>
        <taxon>Ascomycota</taxon>
        <taxon>Pezizomycotina</taxon>
        <taxon>Dothideomycetes</taxon>
        <taxon>Pleosporomycetidae</taxon>
        <taxon>Pleosporales</taxon>
        <taxon>Pleosporineae</taxon>
        <taxon>Phaeosphaeriaceae</taxon>
        <taxon>Ophiobolus</taxon>
    </lineage>
</organism>
<reference evidence="2" key="1">
    <citation type="journal article" date="2020" name="Stud. Mycol.">
        <title>101 Dothideomycetes genomes: a test case for predicting lifestyles and emergence of pathogens.</title>
        <authorList>
            <person name="Haridas S."/>
            <person name="Albert R."/>
            <person name="Binder M."/>
            <person name="Bloem J."/>
            <person name="Labutti K."/>
            <person name="Salamov A."/>
            <person name="Andreopoulos B."/>
            <person name="Baker S."/>
            <person name="Barry K."/>
            <person name="Bills G."/>
            <person name="Bluhm B."/>
            <person name="Cannon C."/>
            <person name="Castanera R."/>
            <person name="Culley D."/>
            <person name="Daum C."/>
            <person name="Ezra D."/>
            <person name="Gonzalez J."/>
            <person name="Henrissat B."/>
            <person name="Kuo A."/>
            <person name="Liang C."/>
            <person name="Lipzen A."/>
            <person name="Lutzoni F."/>
            <person name="Magnuson J."/>
            <person name="Mondo S."/>
            <person name="Nolan M."/>
            <person name="Ohm R."/>
            <person name="Pangilinan J."/>
            <person name="Park H.-J."/>
            <person name="Ramirez L."/>
            <person name="Alfaro M."/>
            <person name="Sun H."/>
            <person name="Tritt A."/>
            <person name="Yoshinaga Y."/>
            <person name="Zwiers L.-H."/>
            <person name="Turgeon B."/>
            <person name="Goodwin S."/>
            <person name="Spatafora J."/>
            <person name="Crous P."/>
            <person name="Grigoriev I."/>
        </authorList>
    </citation>
    <scope>NUCLEOTIDE SEQUENCE</scope>
    <source>
        <strain evidence="2">CBS 113818</strain>
    </source>
</reference>
<name>A0A6A7AL63_9PLEO</name>
<dbReference type="Pfam" id="PF06985">
    <property type="entry name" value="HET"/>
    <property type="match status" value="1"/>
</dbReference>
<dbReference type="InterPro" id="IPR010730">
    <property type="entry name" value="HET"/>
</dbReference>
<dbReference type="PANTHER" id="PTHR24148">
    <property type="entry name" value="ANKYRIN REPEAT DOMAIN-CONTAINING PROTEIN 39 HOMOLOG-RELATED"/>
    <property type="match status" value="1"/>
</dbReference>
<dbReference type="PANTHER" id="PTHR24148:SF73">
    <property type="entry name" value="HET DOMAIN PROTEIN (AFU_ORTHOLOGUE AFUA_8G01020)"/>
    <property type="match status" value="1"/>
</dbReference>
<accession>A0A6A7AL63</accession>
<evidence type="ECO:0000259" key="1">
    <source>
        <dbReference type="Pfam" id="PF06985"/>
    </source>
</evidence>
<keyword evidence="3" id="KW-1185">Reference proteome</keyword>
<dbReference type="InterPro" id="IPR052895">
    <property type="entry name" value="HetReg/Transcr_Mod"/>
</dbReference>
<dbReference type="EMBL" id="MU006216">
    <property type="protein sequence ID" value="KAF2834021.1"/>
    <property type="molecule type" value="Genomic_DNA"/>
</dbReference>
<dbReference type="AlphaFoldDB" id="A0A6A7AL63"/>
<proteinExistence type="predicted"/>
<evidence type="ECO:0000313" key="2">
    <source>
        <dbReference type="EMBL" id="KAF2834021.1"/>
    </source>
</evidence>
<dbReference type="OrthoDB" id="2157530at2759"/>
<gene>
    <name evidence="2" type="ORF">CC86DRAFT_451526</name>
</gene>
<protein>
    <recommendedName>
        <fullName evidence="1">Heterokaryon incompatibility domain-containing protein</fullName>
    </recommendedName>
</protein>